<dbReference type="GeneID" id="73802464"/>
<name>A0A1Q6F428_9BACT</name>
<protein>
    <submittedName>
        <fullName evidence="2">Uncharacterized protein</fullName>
    </submittedName>
</protein>
<proteinExistence type="predicted"/>
<dbReference type="Proteomes" id="UP000187417">
    <property type="component" value="Unassembled WGS sequence"/>
</dbReference>
<evidence type="ECO:0000256" key="1">
    <source>
        <dbReference type="SAM" id="Phobius"/>
    </source>
</evidence>
<accession>A0A1Q6F428</accession>
<keyword evidence="1" id="KW-0472">Membrane</keyword>
<keyword evidence="1" id="KW-0812">Transmembrane</keyword>
<keyword evidence="1" id="KW-1133">Transmembrane helix</keyword>
<feature type="transmembrane region" description="Helical" evidence="1">
    <location>
        <begin position="5"/>
        <end position="22"/>
    </location>
</feature>
<sequence length="214" mass="24638">MTKRIIQIVLAVVIVCLIYVIYKQISTPIIFAKEKAAREARVIDRIKDIRTAERSFKTKYNRFTGDFDTLINFVLTDSLEFERKIVDEDDSVAMAQLKKSGRKNSEKVWVHVIDTIFTPKKLTAEQVRNLRYVPGTNNQTEFELEAGLVTTESKVVIPVVECRIPYKMFLDTVRFRQEVINLVDDQENNFSNYGGIKFGSMEKGNNEAGNWGDE</sequence>
<dbReference type="EMBL" id="MNQH01000033">
    <property type="protein sequence ID" value="OKY93600.1"/>
    <property type="molecule type" value="Genomic_DNA"/>
</dbReference>
<organism evidence="2 3">
    <name type="scientific">Alistipes putredinis</name>
    <dbReference type="NCBI Taxonomy" id="28117"/>
    <lineage>
        <taxon>Bacteria</taxon>
        <taxon>Pseudomonadati</taxon>
        <taxon>Bacteroidota</taxon>
        <taxon>Bacteroidia</taxon>
        <taxon>Bacteroidales</taxon>
        <taxon>Rikenellaceae</taxon>
        <taxon>Alistipes</taxon>
    </lineage>
</organism>
<dbReference type="STRING" id="28117.BHV66_08050"/>
<gene>
    <name evidence="2" type="ORF">BHV66_08050</name>
</gene>
<reference evidence="2 3" key="1">
    <citation type="journal article" date="2016" name="Nat. Biotechnol.">
        <title>Measurement of bacterial replication rates in microbial communities.</title>
        <authorList>
            <person name="Brown C.T."/>
            <person name="Olm M.R."/>
            <person name="Thomas B.C."/>
            <person name="Banfield J.F."/>
        </authorList>
    </citation>
    <scope>NUCLEOTIDE SEQUENCE [LARGE SCALE GENOMIC DNA]</scope>
    <source>
        <strain evidence="2">CAG:67_53_122</strain>
    </source>
</reference>
<dbReference type="RefSeq" id="WP_004327962.1">
    <property type="nucleotide sequence ID" value="NZ_BAAFKT010000006.1"/>
</dbReference>
<dbReference type="AlphaFoldDB" id="A0A1Q6F428"/>
<evidence type="ECO:0000313" key="3">
    <source>
        <dbReference type="Proteomes" id="UP000187417"/>
    </source>
</evidence>
<evidence type="ECO:0000313" key="2">
    <source>
        <dbReference type="EMBL" id="OKY93600.1"/>
    </source>
</evidence>
<comment type="caution">
    <text evidence="2">The sequence shown here is derived from an EMBL/GenBank/DDBJ whole genome shotgun (WGS) entry which is preliminary data.</text>
</comment>